<comment type="cofactor">
    <cofactor evidence="6">
        <name>Zn(2+)</name>
        <dbReference type="ChEBI" id="CHEBI:29105"/>
    </cofactor>
    <text evidence="6">Binds 1 zinc ion per subunit.</text>
</comment>
<dbReference type="PANTHER" id="PTHR43175">
    <property type="entry name" value="CARBONIC ANHYDRASE"/>
    <property type="match status" value="1"/>
</dbReference>
<name>A0AA45WLP5_9BACL</name>
<protein>
    <recommendedName>
        <fullName evidence="2">carbonic anhydrase</fullName>
        <ecNumber evidence="2">4.2.1.1</ecNumber>
    </recommendedName>
</protein>
<evidence type="ECO:0000256" key="6">
    <source>
        <dbReference type="PIRSR" id="PIRSR601765-1"/>
    </source>
</evidence>
<accession>A0AA45WLP5</accession>
<evidence type="ECO:0000256" key="3">
    <source>
        <dbReference type="ARBA" id="ARBA00022723"/>
    </source>
</evidence>
<evidence type="ECO:0000256" key="2">
    <source>
        <dbReference type="ARBA" id="ARBA00012925"/>
    </source>
</evidence>
<dbReference type="PANTHER" id="PTHR43175:SF3">
    <property type="entry name" value="CARBON DISULFIDE HYDROLASE"/>
    <property type="match status" value="1"/>
</dbReference>
<dbReference type="SMART" id="SM00947">
    <property type="entry name" value="Pro_CA"/>
    <property type="match status" value="1"/>
</dbReference>
<sequence length="186" mass="20553">MSQLENILQHNREFVENKAYDPYKANRYPLKKLLVVTCMDTRLVELLPRALNLKNGDAKVLKTAGALICQPYGSIMRSVLVAVTKLEAQEIMVVGHHDCGMVGLTAETVLEELTERGITDADLTRLSEAGVDVGTWLCGCKDVETGVMESVKMIQNHPLLPKDVLVHGLVIHPETGELTLLHDGRK</sequence>
<dbReference type="AlphaFoldDB" id="A0AA45WLP5"/>
<keyword evidence="4 6" id="KW-0862">Zinc</keyword>
<dbReference type="Pfam" id="PF00484">
    <property type="entry name" value="Pro_CA"/>
    <property type="match status" value="1"/>
</dbReference>
<proteinExistence type="inferred from homology"/>
<evidence type="ECO:0000256" key="5">
    <source>
        <dbReference type="ARBA" id="ARBA00048348"/>
    </source>
</evidence>
<dbReference type="InterPro" id="IPR001765">
    <property type="entry name" value="Carbonic_anhydrase"/>
</dbReference>
<dbReference type="InterPro" id="IPR036874">
    <property type="entry name" value="Carbonic_anhydrase_sf"/>
</dbReference>
<dbReference type="Gene3D" id="3.40.1050.10">
    <property type="entry name" value="Carbonic anhydrase"/>
    <property type="match status" value="1"/>
</dbReference>
<feature type="binding site" evidence="6">
    <location>
        <position position="96"/>
    </location>
    <ligand>
        <name>Zn(2+)</name>
        <dbReference type="ChEBI" id="CHEBI:29105"/>
    </ligand>
</feature>
<comment type="caution">
    <text evidence="7">The sequence shown here is derived from an EMBL/GenBank/DDBJ whole genome shotgun (WGS) entry which is preliminary data.</text>
</comment>
<reference evidence="7" key="1">
    <citation type="submission" date="2017-05" db="EMBL/GenBank/DDBJ databases">
        <authorList>
            <person name="Varghese N."/>
            <person name="Submissions S."/>
        </authorList>
    </citation>
    <scope>NUCLEOTIDE SEQUENCE</scope>
    <source>
        <strain evidence="7">DSM 45262</strain>
    </source>
</reference>
<dbReference type="Proteomes" id="UP001157946">
    <property type="component" value="Unassembled WGS sequence"/>
</dbReference>
<dbReference type="RefSeq" id="WP_102992931.1">
    <property type="nucleotide sequence ID" value="NZ_FXTU01000002.1"/>
</dbReference>
<feature type="binding site" evidence="6">
    <location>
        <position position="99"/>
    </location>
    <ligand>
        <name>Zn(2+)</name>
        <dbReference type="ChEBI" id="CHEBI:29105"/>
    </ligand>
</feature>
<dbReference type="CDD" id="cd03379">
    <property type="entry name" value="beta_CA_cladeD"/>
    <property type="match status" value="1"/>
</dbReference>
<comment type="similarity">
    <text evidence="1">Belongs to the beta-class carbonic anhydrase family.</text>
</comment>
<gene>
    <name evidence="7" type="ORF">SAMN06265361_102312</name>
</gene>
<comment type="catalytic activity">
    <reaction evidence="5">
        <text>hydrogencarbonate + H(+) = CO2 + H2O</text>
        <dbReference type="Rhea" id="RHEA:10748"/>
        <dbReference type="ChEBI" id="CHEBI:15377"/>
        <dbReference type="ChEBI" id="CHEBI:15378"/>
        <dbReference type="ChEBI" id="CHEBI:16526"/>
        <dbReference type="ChEBI" id="CHEBI:17544"/>
        <dbReference type="EC" id="4.2.1.1"/>
    </reaction>
</comment>
<dbReference type="EC" id="4.2.1.1" evidence="2"/>
<feature type="binding site" evidence="6">
    <location>
        <position position="38"/>
    </location>
    <ligand>
        <name>Zn(2+)</name>
        <dbReference type="ChEBI" id="CHEBI:29105"/>
    </ligand>
</feature>
<evidence type="ECO:0000256" key="1">
    <source>
        <dbReference type="ARBA" id="ARBA00006217"/>
    </source>
</evidence>
<feature type="binding site" evidence="6">
    <location>
        <position position="40"/>
    </location>
    <ligand>
        <name>Zn(2+)</name>
        <dbReference type="ChEBI" id="CHEBI:29105"/>
    </ligand>
</feature>
<keyword evidence="8" id="KW-1185">Reference proteome</keyword>
<dbReference type="EMBL" id="FXTU01000002">
    <property type="protein sequence ID" value="SMP12087.1"/>
    <property type="molecule type" value="Genomic_DNA"/>
</dbReference>
<evidence type="ECO:0000313" key="8">
    <source>
        <dbReference type="Proteomes" id="UP001157946"/>
    </source>
</evidence>
<keyword evidence="3 6" id="KW-0479">Metal-binding</keyword>
<evidence type="ECO:0000256" key="4">
    <source>
        <dbReference type="ARBA" id="ARBA00022833"/>
    </source>
</evidence>
<evidence type="ECO:0000313" key="7">
    <source>
        <dbReference type="EMBL" id="SMP12087.1"/>
    </source>
</evidence>
<dbReference type="SUPFAM" id="SSF53056">
    <property type="entry name" value="beta-carbonic anhydrase, cab"/>
    <property type="match status" value="1"/>
</dbReference>
<dbReference type="GO" id="GO:0004089">
    <property type="term" value="F:carbonate dehydratase activity"/>
    <property type="evidence" value="ECO:0007669"/>
    <property type="project" value="UniProtKB-EC"/>
</dbReference>
<dbReference type="GO" id="GO:0008270">
    <property type="term" value="F:zinc ion binding"/>
    <property type="evidence" value="ECO:0007669"/>
    <property type="project" value="InterPro"/>
</dbReference>
<organism evidence="7 8">
    <name type="scientific">Laceyella tengchongensis</name>
    <dbReference type="NCBI Taxonomy" id="574699"/>
    <lineage>
        <taxon>Bacteria</taxon>
        <taxon>Bacillati</taxon>
        <taxon>Bacillota</taxon>
        <taxon>Bacilli</taxon>
        <taxon>Bacillales</taxon>
        <taxon>Thermoactinomycetaceae</taxon>
        <taxon>Laceyella</taxon>
    </lineage>
</organism>